<dbReference type="InterPro" id="IPR016040">
    <property type="entry name" value="NAD(P)-bd_dom"/>
</dbReference>
<sequence length="341" mass="37938">MNKRTLITGGAGFIGTNYASRLLSRGEKVTIYDNLSRAGTPGNIAWLKETYGSDSFQLIEADVRSAKRLQEAVQGMDLIVHLAAQVAVTTSVIDPRTDFEINALGTFNVLEAARQADRNPVVIYSSTNKVYGDLEDVRVAEGENGYYFPDNPGGISESQLIDFHSPYGCSKGTGDQYVRDYHRIYGVPTVVLRQSCIYGPHQFGIEDQGWVAWFVIAAVTGKPITIYGDGKQVRDLLFVDDLLAAYDLAYAHIDKIAGQIYNIGGGPENTLSIWREFGPLLENELGREIPVAREDWRPGDQRVFIADIQKANRDFGWKPEIGVEEGIHKLIDWVRANQDLF</sequence>
<dbReference type="InterPro" id="IPR036291">
    <property type="entry name" value="NAD(P)-bd_dom_sf"/>
</dbReference>
<accession>A0A497C4L0</accession>
<dbReference type="Pfam" id="PF16363">
    <property type="entry name" value="GDP_Man_Dehyd"/>
    <property type="match status" value="1"/>
</dbReference>
<dbReference type="Gene3D" id="3.40.50.720">
    <property type="entry name" value="NAD(P)-binding Rossmann-like Domain"/>
    <property type="match status" value="1"/>
</dbReference>
<gene>
    <name evidence="2" type="ORF">DRI46_05595</name>
</gene>
<reference evidence="2" key="1">
    <citation type="submission" date="2018-06" db="EMBL/GenBank/DDBJ databases">
        <title>Extensive metabolic versatility and redundancy in microbially diverse, dynamic hydrothermal sediments.</title>
        <authorList>
            <person name="Dombrowski N."/>
            <person name="Teske A."/>
            <person name="Baker B.J."/>
        </authorList>
    </citation>
    <scope>NUCLEOTIDE SEQUENCE [LARGE SCALE GENOMIC DNA]</scope>
    <source>
        <strain evidence="2">B27_G4</strain>
    </source>
</reference>
<name>A0A497C4L0_UNCCH</name>
<dbReference type="AlphaFoldDB" id="A0A497C4L0"/>
<proteinExistence type="predicted"/>
<evidence type="ECO:0000313" key="2">
    <source>
        <dbReference type="EMBL" id="RLD01038.1"/>
    </source>
</evidence>
<dbReference type="SUPFAM" id="SSF51735">
    <property type="entry name" value="NAD(P)-binding Rossmann-fold domains"/>
    <property type="match status" value="1"/>
</dbReference>
<organism evidence="2">
    <name type="scientific">Chloroflexota bacterium</name>
    <dbReference type="NCBI Taxonomy" id="2026724"/>
    <lineage>
        <taxon>Bacteria</taxon>
        <taxon>Bacillati</taxon>
        <taxon>Chloroflexota</taxon>
    </lineage>
</organism>
<protein>
    <submittedName>
        <fullName evidence="2">CDP-paratose 2-epimerase</fullName>
    </submittedName>
</protein>
<feature type="domain" description="NAD(P)-binding" evidence="1">
    <location>
        <begin position="6"/>
        <end position="329"/>
    </location>
</feature>
<comment type="caution">
    <text evidence="2">The sequence shown here is derived from an EMBL/GenBank/DDBJ whole genome shotgun (WGS) entry which is preliminary data.</text>
</comment>
<dbReference type="EMBL" id="QMOH01000026">
    <property type="protein sequence ID" value="RLD01038.1"/>
    <property type="molecule type" value="Genomic_DNA"/>
</dbReference>
<dbReference type="PANTHER" id="PTHR43000">
    <property type="entry name" value="DTDP-D-GLUCOSE 4,6-DEHYDRATASE-RELATED"/>
    <property type="match status" value="1"/>
</dbReference>
<evidence type="ECO:0000259" key="1">
    <source>
        <dbReference type="Pfam" id="PF16363"/>
    </source>
</evidence>